<gene>
    <name evidence="1" type="ORF">BV25DRAFT_1822337</name>
</gene>
<dbReference type="EMBL" id="MU277196">
    <property type="protein sequence ID" value="KAI0065209.1"/>
    <property type="molecule type" value="Genomic_DNA"/>
</dbReference>
<reference evidence="1" key="1">
    <citation type="submission" date="2021-03" db="EMBL/GenBank/DDBJ databases">
        <authorList>
            <consortium name="DOE Joint Genome Institute"/>
            <person name="Ahrendt S."/>
            <person name="Looney B.P."/>
            <person name="Miyauchi S."/>
            <person name="Morin E."/>
            <person name="Drula E."/>
            <person name="Courty P.E."/>
            <person name="Chicoki N."/>
            <person name="Fauchery L."/>
            <person name="Kohler A."/>
            <person name="Kuo A."/>
            <person name="Labutti K."/>
            <person name="Pangilinan J."/>
            <person name="Lipzen A."/>
            <person name="Riley R."/>
            <person name="Andreopoulos W."/>
            <person name="He G."/>
            <person name="Johnson J."/>
            <person name="Barry K.W."/>
            <person name="Grigoriev I.V."/>
            <person name="Nagy L."/>
            <person name="Hibbett D."/>
            <person name="Henrissat B."/>
            <person name="Matheny P.B."/>
            <person name="Labbe J."/>
            <person name="Martin F."/>
        </authorList>
    </citation>
    <scope>NUCLEOTIDE SEQUENCE</scope>
    <source>
        <strain evidence="1">HHB10654</strain>
    </source>
</reference>
<proteinExistence type="predicted"/>
<organism evidence="1 2">
    <name type="scientific">Artomyces pyxidatus</name>
    <dbReference type="NCBI Taxonomy" id="48021"/>
    <lineage>
        <taxon>Eukaryota</taxon>
        <taxon>Fungi</taxon>
        <taxon>Dikarya</taxon>
        <taxon>Basidiomycota</taxon>
        <taxon>Agaricomycotina</taxon>
        <taxon>Agaricomycetes</taxon>
        <taxon>Russulales</taxon>
        <taxon>Auriscalpiaceae</taxon>
        <taxon>Artomyces</taxon>
    </lineage>
</organism>
<accession>A0ACB8T8T0</accession>
<name>A0ACB8T8T0_9AGAM</name>
<comment type="caution">
    <text evidence="1">The sequence shown here is derived from an EMBL/GenBank/DDBJ whole genome shotgun (WGS) entry which is preliminary data.</text>
</comment>
<keyword evidence="2" id="KW-1185">Reference proteome</keyword>
<dbReference type="Proteomes" id="UP000814140">
    <property type="component" value="Unassembled WGS sequence"/>
</dbReference>
<protein>
    <submittedName>
        <fullName evidence="1">UPF0172-domain-containing protein</fullName>
    </submittedName>
</protein>
<reference evidence="1" key="2">
    <citation type="journal article" date="2022" name="New Phytol.">
        <title>Evolutionary transition to the ectomycorrhizal habit in the genomes of a hyperdiverse lineage of mushroom-forming fungi.</title>
        <authorList>
            <person name="Looney B."/>
            <person name="Miyauchi S."/>
            <person name="Morin E."/>
            <person name="Drula E."/>
            <person name="Courty P.E."/>
            <person name="Kohler A."/>
            <person name="Kuo A."/>
            <person name="LaButti K."/>
            <person name="Pangilinan J."/>
            <person name="Lipzen A."/>
            <person name="Riley R."/>
            <person name="Andreopoulos W."/>
            <person name="He G."/>
            <person name="Johnson J."/>
            <person name="Nolan M."/>
            <person name="Tritt A."/>
            <person name="Barry K.W."/>
            <person name="Grigoriev I.V."/>
            <person name="Nagy L.G."/>
            <person name="Hibbett D."/>
            <person name="Henrissat B."/>
            <person name="Matheny P.B."/>
            <person name="Labbe J."/>
            <person name="Martin F.M."/>
        </authorList>
    </citation>
    <scope>NUCLEOTIDE SEQUENCE</scope>
    <source>
        <strain evidence="1">HHB10654</strain>
    </source>
</reference>
<sequence length="235" mass="25272">MKTTKSKAARISVPVSAPPPTPARVRRFPLAMSNSTTTYAFSDVAYTKLVLHALKHPHAAVNGVLLGRPASTARTVDVVDAIPLQHHWVTLSPAMEMGLEQARSHAASLGLVLVGFYQASDRVSDTTLSLVGERVASKLKEAFSDAVAVVIGGSRLSVQSGKEHALVPYTAPLNAPFRPVMPSCLSITSDIPARALKLVRAGAVHEQFADFDDYLETNPKADWLRNSVVEEALRQ</sequence>
<evidence type="ECO:0000313" key="1">
    <source>
        <dbReference type="EMBL" id="KAI0065209.1"/>
    </source>
</evidence>
<evidence type="ECO:0000313" key="2">
    <source>
        <dbReference type="Proteomes" id="UP000814140"/>
    </source>
</evidence>